<dbReference type="OrthoDB" id="7698561at2759"/>
<evidence type="ECO:0000313" key="1">
    <source>
        <dbReference type="EMBL" id="KMQ82329.1"/>
    </source>
</evidence>
<dbReference type="Pfam" id="PF05380">
    <property type="entry name" value="Peptidase_A17"/>
    <property type="match status" value="1"/>
</dbReference>
<dbReference type="PANTHER" id="PTHR47331:SF4">
    <property type="entry name" value="PEPTIDASE S1 DOMAIN-CONTAINING PROTEIN"/>
    <property type="match status" value="1"/>
</dbReference>
<accession>A0A0J7JW17</accession>
<protein>
    <recommendedName>
        <fullName evidence="3">Reverse transcriptase domain-containing protein</fullName>
    </recommendedName>
</protein>
<dbReference type="InterPro" id="IPR008042">
    <property type="entry name" value="Retrotrans_Pao"/>
</dbReference>
<sequence length="303" mass="33976">MYRQVLVHQDDRDLQRIVWRTATKKSMQDYQLNTVIYGLACAPYLAIRTLRQLARDEGERHPLAACALTNDVYVDDVLTGAATVAEAQEIRSQLAQLCKAGGFLLKKWAANQTEILRGVPIEHQACDPRTWHPNLGHSTLGLKWHPADDTLSFTAQNQVTGSVINKRRVLSRTAQLFDPLGWLTPVVARAKIFIQSLWLRGLEWDTPLNTADSGTWRALEEELHLLDRIRVPRWLQLTSPENTAEIHGFADASERGYAAVLYLRTFDPIGSPTVSLILAKSRVAPLKQVSLPRLELCGASLLT</sequence>
<evidence type="ECO:0008006" key="3">
    <source>
        <dbReference type="Google" id="ProtNLM"/>
    </source>
</evidence>
<dbReference type="STRING" id="67767.A0A0J7JW17"/>
<gene>
    <name evidence="1" type="ORF">RF55_23333</name>
</gene>
<proteinExistence type="predicted"/>
<dbReference type="PaxDb" id="67767-A0A0J7JW17"/>
<comment type="caution">
    <text evidence="1">The sequence shown here is derived from an EMBL/GenBank/DDBJ whole genome shotgun (WGS) entry which is preliminary data.</text>
</comment>
<feature type="non-terminal residue" evidence="1">
    <location>
        <position position="303"/>
    </location>
</feature>
<dbReference type="GO" id="GO:0071897">
    <property type="term" value="P:DNA biosynthetic process"/>
    <property type="evidence" value="ECO:0007669"/>
    <property type="project" value="UniProtKB-ARBA"/>
</dbReference>
<dbReference type="AlphaFoldDB" id="A0A0J7JW17"/>
<dbReference type="PANTHER" id="PTHR47331">
    <property type="entry name" value="PHD-TYPE DOMAIN-CONTAINING PROTEIN"/>
    <property type="match status" value="1"/>
</dbReference>
<name>A0A0J7JW17_LASNI</name>
<reference evidence="1 2" key="1">
    <citation type="submission" date="2015-04" db="EMBL/GenBank/DDBJ databases">
        <title>Lasius niger genome sequencing.</title>
        <authorList>
            <person name="Konorov E.A."/>
            <person name="Nikitin M.A."/>
            <person name="Kirill M.V."/>
            <person name="Chang P."/>
        </authorList>
    </citation>
    <scope>NUCLEOTIDE SEQUENCE [LARGE SCALE GENOMIC DNA]</scope>
    <source>
        <tissue evidence="1">Whole</tissue>
    </source>
</reference>
<dbReference type="Proteomes" id="UP000036403">
    <property type="component" value="Unassembled WGS sequence"/>
</dbReference>
<evidence type="ECO:0000313" key="2">
    <source>
        <dbReference type="Proteomes" id="UP000036403"/>
    </source>
</evidence>
<organism evidence="1 2">
    <name type="scientific">Lasius niger</name>
    <name type="common">Black garden ant</name>
    <dbReference type="NCBI Taxonomy" id="67767"/>
    <lineage>
        <taxon>Eukaryota</taxon>
        <taxon>Metazoa</taxon>
        <taxon>Ecdysozoa</taxon>
        <taxon>Arthropoda</taxon>
        <taxon>Hexapoda</taxon>
        <taxon>Insecta</taxon>
        <taxon>Pterygota</taxon>
        <taxon>Neoptera</taxon>
        <taxon>Endopterygota</taxon>
        <taxon>Hymenoptera</taxon>
        <taxon>Apocrita</taxon>
        <taxon>Aculeata</taxon>
        <taxon>Formicoidea</taxon>
        <taxon>Formicidae</taxon>
        <taxon>Formicinae</taxon>
        <taxon>Lasius</taxon>
        <taxon>Lasius</taxon>
    </lineage>
</organism>
<keyword evidence="2" id="KW-1185">Reference proteome</keyword>
<dbReference type="SUPFAM" id="SSF56672">
    <property type="entry name" value="DNA/RNA polymerases"/>
    <property type="match status" value="1"/>
</dbReference>
<dbReference type="EMBL" id="LBMM01026282">
    <property type="protein sequence ID" value="KMQ82329.1"/>
    <property type="molecule type" value="Genomic_DNA"/>
</dbReference>
<dbReference type="InterPro" id="IPR043502">
    <property type="entry name" value="DNA/RNA_pol_sf"/>
</dbReference>